<evidence type="ECO:0000256" key="2">
    <source>
        <dbReference type="SAM" id="MobiDB-lite"/>
    </source>
</evidence>
<dbReference type="Pfam" id="PF08530">
    <property type="entry name" value="PepX_C"/>
    <property type="match status" value="1"/>
</dbReference>
<dbReference type="Proteomes" id="UP000277300">
    <property type="component" value="Unassembled WGS sequence"/>
</dbReference>
<dbReference type="InterPro" id="IPR036380">
    <property type="entry name" value="Isochorismatase-like_sf"/>
</dbReference>
<name>A0A3F2RL16_9STRA</name>
<gene>
    <name evidence="4" type="ORF">BBP00_00006434</name>
</gene>
<dbReference type="SMART" id="SM00939">
    <property type="entry name" value="PepX_C"/>
    <property type="match status" value="1"/>
</dbReference>
<reference evidence="4 5" key="1">
    <citation type="submission" date="2018-07" db="EMBL/GenBank/DDBJ databases">
        <title>Genome sequencing of oomycete isolates from Chile give support for New Zealand origin for Phytophthora kernoviae and make available the first Nothophytophthora sp. genome.</title>
        <authorList>
            <person name="Studholme D.J."/>
            <person name="Sanfuentes E."/>
            <person name="Panda P."/>
            <person name="Hill R."/>
            <person name="Sambles C."/>
            <person name="Grant M."/>
            <person name="Williams N.M."/>
            <person name="Mcdougal R.L."/>
        </authorList>
    </citation>
    <scope>NUCLEOTIDE SEQUENCE [LARGE SCALE GENOMIC DNA]</scope>
    <source>
        <strain evidence="4">Chile6</strain>
    </source>
</reference>
<organism evidence="4 5">
    <name type="scientific">Phytophthora kernoviae</name>
    <dbReference type="NCBI Taxonomy" id="325452"/>
    <lineage>
        <taxon>Eukaryota</taxon>
        <taxon>Sar</taxon>
        <taxon>Stramenopiles</taxon>
        <taxon>Oomycota</taxon>
        <taxon>Peronosporomycetes</taxon>
        <taxon>Peronosporales</taxon>
        <taxon>Peronosporaceae</taxon>
        <taxon>Phytophthora</taxon>
    </lineage>
</organism>
<dbReference type="InterPro" id="IPR000383">
    <property type="entry name" value="Xaa-Pro-like_dom"/>
</dbReference>
<dbReference type="PANTHER" id="PTHR43056:SF10">
    <property type="entry name" value="COCE_NOND FAMILY, PUTATIVE (AFU_ORTHOLOGUE AFUA_7G00600)-RELATED"/>
    <property type="match status" value="1"/>
</dbReference>
<keyword evidence="1" id="KW-0378">Hydrolase</keyword>
<dbReference type="AlphaFoldDB" id="A0A3F2RL16"/>
<dbReference type="NCBIfam" id="TIGR00976">
    <property type="entry name" value="CocE_NonD"/>
    <property type="match status" value="1"/>
</dbReference>
<dbReference type="GO" id="GO:0008239">
    <property type="term" value="F:dipeptidyl-peptidase activity"/>
    <property type="evidence" value="ECO:0007669"/>
    <property type="project" value="InterPro"/>
</dbReference>
<dbReference type="InterPro" id="IPR005674">
    <property type="entry name" value="CocE/Ser_esterase"/>
</dbReference>
<feature type="region of interest" description="Disordered" evidence="2">
    <location>
        <begin position="812"/>
        <end position="849"/>
    </location>
</feature>
<proteinExistence type="predicted"/>
<comment type="caution">
    <text evidence="4">The sequence shown here is derived from an EMBL/GenBank/DDBJ whole genome shotgun (WGS) entry which is preliminary data.</text>
</comment>
<dbReference type="PANTHER" id="PTHR43056">
    <property type="entry name" value="PEPTIDASE S9 PROLYL OLIGOPEPTIDASE"/>
    <property type="match status" value="1"/>
</dbReference>
<dbReference type="Pfam" id="PF02129">
    <property type="entry name" value="Peptidase_S15"/>
    <property type="match status" value="1"/>
</dbReference>
<evidence type="ECO:0000256" key="1">
    <source>
        <dbReference type="ARBA" id="ARBA00022801"/>
    </source>
</evidence>
<evidence type="ECO:0000313" key="5">
    <source>
        <dbReference type="Proteomes" id="UP000277300"/>
    </source>
</evidence>
<protein>
    <recommendedName>
        <fullName evidence="3">Xaa-Pro dipeptidyl-peptidase C-terminal domain-containing protein</fullName>
    </recommendedName>
</protein>
<evidence type="ECO:0000313" key="4">
    <source>
        <dbReference type="EMBL" id="RLN59546.1"/>
    </source>
</evidence>
<dbReference type="InterPro" id="IPR029058">
    <property type="entry name" value="AB_hydrolase_fold"/>
</dbReference>
<dbReference type="InterPro" id="IPR050585">
    <property type="entry name" value="Xaa-Pro_dipeptidyl-ppase/CocE"/>
</dbReference>
<feature type="domain" description="Xaa-Pro dipeptidyl-peptidase C-terminal" evidence="3">
    <location>
        <begin position="538"/>
        <end position="794"/>
    </location>
</feature>
<dbReference type="Gene3D" id="3.40.50.1820">
    <property type="entry name" value="alpha/beta hydrolase"/>
    <property type="match status" value="2"/>
</dbReference>
<sequence length="849" mass="95276">MKGSNPFTEHYSALKAEYELAYDSSTSLNTALIETLQRANKLVIVGEALSHCVNYTVRDLVDAWPEDRLSDLIILTDCSSPVAGYEAEAESPAPSQVSRFNMAEAAAAPAAAGQTQAAANTKYYMKSAVFSMISLYVAHWFAGYITDREEPIACELHVNDHSWYGEKRYESLRFFNPKQTHHETQYVAMRDGVDLAVDSYLADYLWDKQQKVPTILFPTRHGRGYSVDFPFNIFTRYDRKFTNPRVNAYIQRFVTNGYAWVSVDVRGTGASAGSKAHDFADTEVQDAYDVIEWITQQPWSNGEVAAFGQGLDGVGALLVAASGHPALKAASVNSAPVDVFQDALFPGGVKNEKAMNDWASFTSATDRQIRWDKIPTFKPRLMLKYFGGEVYRVDDDDAKFDNYIYQHKENPDLSKETKDVRFRDDKLASIGVTFEQLDAFRHLGAIAASGVALQTSAGFFDMGIARSSILLFKYLTNTLDADTASLLPPLPKEALEAVEKDAAHHRLTLGPWSHVGVDNADPFAQSKHKCFYHLDEVSRFFDHHMYSNRRKLTKMADEQPVHYFTMAHNRWKESNTWPPAYLSEEVYYLGASEEFQTELEMNEGKVSKNVSTKATLDVVSRWNMMDHLFGLRPKYYHDRAPLAEHYATFLTPDLPLTEITGEVELRLFFSVDQPNVNLVAYLEDVDYTPPFPNENKRPGVTYITEALLNPVHQTLRPDSHVHSFKRADGREIVPGQVYEAVLRFEPVSYVVKRNHQIRVSVGVATPPDFSPAAGENAATKITVHFGGAHQTKLTLPTYTGIYDANVVPQPEAVDDLESIPAAESTDDKPATDDEVVDEFAEEPMTKDEL</sequence>
<dbReference type="Gene3D" id="3.40.50.850">
    <property type="entry name" value="Isochorismatase-like"/>
    <property type="match status" value="1"/>
</dbReference>
<dbReference type="OrthoDB" id="416441at2759"/>
<dbReference type="SUPFAM" id="SSF49785">
    <property type="entry name" value="Galactose-binding domain-like"/>
    <property type="match status" value="1"/>
</dbReference>
<dbReference type="InterPro" id="IPR008979">
    <property type="entry name" value="Galactose-bd-like_sf"/>
</dbReference>
<dbReference type="EMBL" id="MBDO02000219">
    <property type="protein sequence ID" value="RLN59546.1"/>
    <property type="molecule type" value="Genomic_DNA"/>
</dbReference>
<feature type="compositionally biased region" description="Acidic residues" evidence="2">
    <location>
        <begin position="832"/>
        <end position="841"/>
    </location>
</feature>
<evidence type="ECO:0000259" key="3">
    <source>
        <dbReference type="SMART" id="SM00939"/>
    </source>
</evidence>
<accession>A0A3F2RL16</accession>
<dbReference type="InterPro" id="IPR013736">
    <property type="entry name" value="Xaa-Pro_dipept_C"/>
</dbReference>
<dbReference type="Gene3D" id="2.60.120.260">
    <property type="entry name" value="Galactose-binding domain-like"/>
    <property type="match status" value="1"/>
</dbReference>
<dbReference type="SUPFAM" id="SSF53474">
    <property type="entry name" value="alpha/beta-Hydrolases"/>
    <property type="match status" value="1"/>
</dbReference>